<keyword evidence="8" id="KW-0406">Ion transport</keyword>
<feature type="transmembrane region" description="Helical" evidence="15">
    <location>
        <begin position="288"/>
        <end position="304"/>
    </location>
</feature>
<reference evidence="19" key="2">
    <citation type="submission" date="2024-04" db="EMBL/GenBank/DDBJ databases">
        <authorList>
            <person name="Chen Y."/>
            <person name="Shah S."/>
            <person name="Dougan E. K."/>
            <person name="Thang M."/>
            <person name="Chan C."/>
        </authorList>
    </citation>
    <scope>NUCLEOTIDE SEQUENCE [LARGE SCALE GENOMIC DNA]</scope>
</reference>
<evidence type="ECO:0000256" key="10">
    <source>
        <dbReference type="ARBA" id="ARBA00023201"/>
    </source>
</evidence>
<evidence type="ECO:0000259" key="17">
    <source>
        <dbReference type="Pfam" id="PF00999"/>
    </source>
</evidence>
<dbReference type="GO" id="GO:0000139">
    <property type="term" value="C:Golgi membrane"/>
    <property type="evidence" value="ECO:0007669"/>
    <property type="project" value="UniProtKB-SubCell"/>
</dbReference>
<keyword evidence="10" id="KW-0739">Sodium transport</keyword>
<evidence type="ECO:0000256" key="2">
    <source>
        <dbReference type="ARBA" id="ARBA00022448"/>
    </source>
</evidence>
<dbReference type="EMBL" id="CAMXCT030001802">
    <property type="protein sequence ID" value="CAL4780509.1"/>
    <property type="molecule type" value="Genomic_DNA"/>
</dbReference>
<evidence type="ECO:0000256" key="9">
    <source>
        <dbReference type="ARBA" id="ARBA00023136"/>
    </source>
</evidence>
<evidence type="ECO:0000313" key="20">
    <source>
        <dbReference type="Proteomes" id="UP001152797"/>
    </source>
</evidence>
<comment type="caution">
    <text evidence="18">The sequence shown here is derived from an EMBL/GenBank/DDBJ whole genome shotgun (WGS) entry which is preliminary data.</text>
</comment>
<evidence type="ECO:0000256" key="7">
    <source>
        <dbReference type="ARBA" id="ARBA00023053"/>
    </source>
</evidence>
<keyword evidence="9 15" id="KW-0472">Membrane</keyword>
<keyword evidence="4 15" id="KW-0812">Transmembrane</keyword>
<keyword evidence="2" id="KW-0813">Transport</keyword>
<dbReference type="PRINTS" id="PR01084">
    <property type="entry name" value="NAHEXCHNGR"/>
</dbReference>
<evidence type="ECO:0000256" key="3">
    <source>
        <dbReference type="ARBA" id="ARBA00022449"/>
    </source>
</evidence>
<feature type="transmembrane region" description="Helical" evidence="15">
    <location>
        <begin position="80"/>
        <end position="103"/>
    </location>
</feature>
<feature type="signal peptide" evidence="16">
    <location>
        <begin position="1"/>
        <end position="23"/>
    </location>
</feature>
<evidence type="ECO:0000256" key="5">
    <source>
        <dbReference type="ARBA" id="ARBA00022989"/>
    </source>
</evidence>
<dbReference type="EMBL" id="CAMXCT010001802">
    <property type="protein sequence ID" value="CAI3993197.1"/>
    <property type="molecule type" value="Genomic_DNA"/>
</dbReference>
<feature type="compositionally biased region" description="Basic and acidic residues" evidence="14">
    <location>
        <begin position="565"/>
        <end position="580"/>
    </location>
</feature>
<feature type="compositionally biased region" description="Acidic residues" evidence="14">
    <location>
        <begin position="600"/>
        <end position="617"/>
    </location>
</feature>
<feature type="transmembrane region" description="Helical" evidence="15">
    <location>
        <begin position="115"/>
        <end position="133"/>
    </location>
</feature>
<feature type="chain" id="PRO_5043270451" description="Sodium/hydrogen exchanger 8" evidence="16">
    <location>
        <begin position="24"/>
        <end position="617"/>
    </location>
</feature>
<feature type="transmembrane region" description="Helical" evidence="15">
    <location>
        <begin position="370"/>
        <end position="398"/>
    </location>
</feature>
<dbReference type="PANTHER" id="PTHR10110:SF191">
    <property type="entry name" value="SODIUM_HYDROGEN EXCHANGER 8"/>
    <property type="match status" value="1"/>
</dbReference>
<dbReference type="InterPro" id="IPR006153">
    <property type="entry name" value="Cation/H_exchanger_TM"/>
</dbReference>
<evidence type="ECO:0000256" key="12">
    <source>
        <dbReference type="ARBA" id="ARBA00042291"/>
    </source>
</evidence>
<name>A0A9P1CJ10_9DINO</name>
<keyword evidence="3" id="KW-0050">Antiport</keyword>
<dbReference type="Proteomes" id="UP001152797">
    <property type="component" value="Unassembled WGS sequence"/>
</dbReference>
<feature type="transmembrane region" description="Helical" evidence="15">
    <location>
        <begin position="47"/>
        <end position="68"/>
    </location>
</feature>
<keyword evidence="5 15" id="KW-1133">Transmembrane helix</keyword>
<evidence type="ECO:0000313" key="19">
    <source>
        <dbReference type="EMBL" id="CAL1146572.1"/>
    </source>
</evidence>
<dbReference type="AlphaFoldDB" id="A0A9P1CJ10"/>
<feature type="transmembrane region" description="Helical" evidence="15">
    <location>
        <begin position="419"/>
        <end position="437"/>
    </location>
</feature>
<keyword evidence="20" id="KW-1185">Reference proteome</keyword>
<sequence length="617" mass="67162">MAAKMALPTCVLLWLAVIPLCAGQEGATNQDDAAKVHEATEQVLHEGGGMLIFAAASLMLALLIGNFLHHFEVSVLSESMVIIIIGYLLGIILPTHGGSIIAWAIGDVGVEEEGLAMAGVLNLFLLPIIIFEAGWSMNHRAFVDLLFTILTFAVGGTLISMVVVGFLINATCHVHGVCSVRTAFTYAALISAVDPVATLATYAHLQVDPLLNICVFGESVVNDAVAITLFRVLNEGGIFQDTSFHIISSRIASQTSLLLFGSVGLGVVLGFLLMLITRMSRLTHSTSNCVLFMFLSSFFIYSFAERACGMSGIITVLFGAMFASAFAKYQFSGEVNMFCAFTLKQAANMADMVVFLMVGITAVYCDVQGLVFGLLVCAFCLVGRAAAVIPLAFLTNLCKEIYRRDLPQEKKLTLDWRKIFMMWHAGLRGGIALVLTLELGPWVDQEQAGTKNTLRNATVLVIVFFLMFFGGSTKVLLKCLDIPMEGTAPPMLIHHGKFWRSMHLVRDRVLKRVLMLREDEKESSTLPQILADFAEVERRTTSSASLPDAPPVSHVSVRNPGPSKRGSDLLERANPTERRRQGGQFVSLFGVQDPMHVDDDTSSEEEDEDDSEESAAC</sequence>
<evidence type="ECO:0000313" key="18">
    <source>
        <dbReference type="EMBL" id="CAI3993197.1"/>
    </source>
</evidence>
<feature type="domain" description="Cation/H+ exchanger transmembrane" evidence="17">
    <location>
        <begin position="60"/>
        <end position="478"/>
    </location>
</feature>
<feature type="transmembrane region" description="Helical" evidence="15">
    <location>
        <begin position="310"/>
        <end position="327"/>
    </location>
</feature>
<dbReference type="GO" id="GO:0051453">
    <property type="term" value="P:regulation of intracellular pH"/>
    <property type="evidence" value="ECO:0007669"/>
    <property type="project" value="TreeGrafter"/>
</dbReference>
<organism evidence="18">
    <name type="scientific">Cladocopium goreaui</name>
    <dbReference type="NCBI Taxonomy" id="2562237"/>
    <lineage>
        <taxon>Eukaryota</taxon>
        <taxon>Sar</taxon>
        <taxon>Alveolata</taxon>
        <taxon>Dinophyceae</taxon>
        <taxon>Suessiales</taxon>
        <taxon>Symbiodiniaceae</taxon>
        <taxon>Cladocopium</taxon>
    </lineage>
</organism>
<dbReference type="Pfam" id="PF00999">
    <property type="entry name" value="Na_H_Exchanger"/>
    <property type="match status" value="1"/>
</dbReference>
<proteinExistence type="predicted"/>
<evidence type="ECO:0000256" key="15">
    <source>
        <dbReference type="SAM" id="Phobius"/>
    </source>
</evidence>
<comment type="subcellular location">
    <subcellularLocation>
        <location evidence="1">Golgi apparatus membrane</location>
        <topology evidence="1">Multi-pass membrane protein</topology>
    </subcellularLocation>
</comment>
<evidence type="ECO:0000256" key="16">
    <source>
        <dbReference type="SAM" id="SignalP"/>
    </source>
</evidence>
<evidence type="ECO:0000256" key="11">
    <source>
        <dbReference type="ARBA" id="ARBA00040570"/>
    </source>
</evidence>
<feature type="transmembrane region" description="Helical" evidence="15">
    <location>
        <begin position="145"/>
        <end position="168"/>
    </location>
</feature>
<dbReference type="GO" id="GO:0098719">
    <property type="term" value="P:sodium ion import across plasma membrane"/>
    <property type="evidence" value="ECO:0007669"/>
    <property type="project" value="TreeGrafter"/>
</dbReference>
<evidence type="ECO:0000256" key="13">
    <source>
        <dbReference type="ARBA" id="ARBA00042692"/>
    </source>
</evidence>
<gene>
    <name evidence="18" type="ORF">C1SCF055_LOCUS19968</name>
</gene>
<feature type="transmembrane region" description="Helical" evidence="15">
    <location>
        <begin position="457"/>
        <end position="477"/>
    </location>
</feature>
<reference evidence="18" key="1">
    <citation type="submission" date="2022-10" db="EMBL/GenBank/DDBJ databases">
        <authorList>
            <person name="Chen Y."/>
            <person name="Dougan E. K."/>
            <person name="Chan C."/>
            <person name="Rhodes N."/>
            <person name="Thang M."/>
        </authorList>
    </citation>
    <scope>NUCLEOTIDE SEQUENCE</scope>
</reference>
<dbReference type="GO" id="GO:0005886">
    <property type="term" value="C:plasma membrane"/>
    <property type="evidence" value="ECO:0007669"/>
    <property type="project" value="TreeGrafter"/>
</dbReference>
<evidence type="ECO:0000256" key="6">
    <source>
        <dbReference type="ARBA" id="ARBA00023034"/>
    </source>
</evidence>
<dbReference type="GO" id="GO:0015386">
    <property type="term" value="F:potassium:proton antiporter activity"/>
    <property type="evidence" value="ECO:0007669"/>
    <property type="project" value="TreeGrafter"/>
</dbReference>
<feature type="transmembrane region" description="Helical" evidence="15">
    <location>
        <begin position="347"/>
        <end position="364"/>
    </location>
</feature>
<dbReference type="InterPro" id="IPR018422">
    <property type="entry name" value="Cation/H_exchanger_CPA1"/>
</dbReference>
<protein>
    <recommendedName>
        <fullName evidence="11">Sodium/hydrogen exchanger 8</fullName>
    </recommendedName>
    <alternativeName>
        <fullName evidence="12">Na(+)/H(+) exchanger 8</fullName>
    </alternativeName>
    <alternativeName>
        <fullName evidence="13">Solute carrier family 9 member 8</fullName>
    </alternativeName>
</protein>
<keyword evidence="16" id="KW-0732">Signal</keyword>
<dbReference type="PANTHER" id="PTHR10110">
    <property type="entry name" value="SODIUM/HYDROGEN EXCHANGER"/>
    <property type="match status" value="1"/>
</dbReference>
<evidence type="ECO:0000256" key="8">
    <source>
        <dbReference type="ARBA" id="ARBA00023065"/>
    </source>
</evidence>
<dbReference type="Gene3D" id="6.10.140.1330">
    <property type="match status" value="1"/>
</dbReference>
<feature type="region of interest" description="Disordered" evidence="14">
    <location>
        <begin position="541"/>
        <end position="617"/>
    </location>
</feature>
<evidence type="ECO:0000256" key="1">
    <source>
        <dbReference type="ARBA" id="ARBA00004653"/>
    </source>
</evidence>
<dbReference type="EMBL" id="CAMXCT020001802">
    <property type="protein sequence ID" value="CAL1146572.1"/>
    <property type="molecule type" value="Genomic_DNA"/>
</dbReference>
<keyword evidence="7" id="KW-0915">Sodium</keyword>
<dbReference type="GO" id="GO:0015385">
    <property type="term" value="F:sodium:proton antiporter activity"/>
    <property type="evidence" value="ECO:0007669"/>
    <property type="project" value="InterPro"/>
</dbReference>
<dbReference type="OrthoDB" id="196264at2759"/>
<evidence type="ECO:0000256" key="14">
    <source>
        <dbReference type="SAM" id="MobiDB-lite"/>
    </source>
</evidence>
<keyword evidence="6" id="KW-0333">Golgi apparatus</keyword>
<evidence type="ECO:0000256" key="4">
    <source>
        <dbReference type="ARBA" id="ARBA00022692"/>
    </source>
</evidence>
<feature type="transmembrane region" description="Helical" evidence="15">
    <location>
        <begin position="257"/>
        <end position="276"/>
    </location>
</feature>
<accession>A0A9P1CJ10</accession>
<dbReference type="InterPro" id="IPR004709">
    <property type="entry name" value="NaH_exchanger"/>
</dbReference>